<accession>A0A5C4R1Y7</accession>
<gene>
    <name evidence="1" type="ORF">FHD67_18380</name>
</gene>
<proteinExistence type="predicted"/>
<evidence type="ECO:0000313" key="1">
    <source>
        <dbReference type="EMBL" id="TNH37788.1"/>
    </source>
</evidence>
<evidence type="ECO:0000313" key="2">
    <source>
        <dbReference type="Proteomes" id="UP000304880"/>
    </source>
</evidence>
<dbReference type="RefSeq" id="WP_139599602.1">
    <property type="nucleotide sequence ID" value="NZ_VDDC01000049.1"/>
</dbReference>
<keyword evidence="2" id="KW-1185">Reference proteome</keyword>
<dbReference type="EMBL" id="VDDC01000049">
    <property type="protein sequence ID" value="TNH37788.1"/>
    <property type="molecule type" value="Genomic_DNA"/>
</dbReference>
<organism evidence="1 2">
    <name type="scientific">Paracoccus haeundaensis</name>
    <dbReference type="NCBI Taxonomy" id="225362"/>
    <lineage>
        <taxon>Bacteria</taxon>
        <taxon>Pseudomonadati</taxon>
        <taxon>Pseudomonadota</taxon>
        <taxon>Alphaproteobacteria</taxon>
        <taxon>Rhodobacterales</taxon>
        <taxon>Paracoccaceae</taxon>
        <taxon>Paracoccus</taxon>
    </lineage>
</organism>
<dbReference type="Proteomes" id="UP000304880">
    <property type="component" value="Unassembled WGS sequence"/>
</dbReference>
<dbReference type="AlphaFoldDB" id="A0A5C4R1Y7"/>
<sequence length="144" mass="15978">MFWTVQRVSWFLFGVVCLVALLGFTGSGGVFQKQTVYFADAVVELPRITRWEASDDLSIRFTTPQAAHEVTIAQPFFDLFSIERIQPEPQENTLASSAQRLRFAAEGAPPHEVSIGIRSMHFGRASFDMTIGGETLMVGILVLP</sequence>
<name>A0A5C4R1Y7_9RHOB</name>
<protein>
    <submittedName>
        <fullName evidence="1">Uncharacterized protein</fullName>
    </submittedName>
</protein>
<comment type="caution">
    <text evidence="1">The sequence shown here is derived from an EMBL/GenBank/DDBJ whole genome shotgun (WGS) entry which is preliminary data.</text>
</comment>
<reference evidence="1 2" key="1">
    <citation type="submission" date="2019-06" db="EMBL/GenBank/DDBJ databases">
        <authorList>
            <person name="Li J."/>
        </authorList>
    </citation>
    <scope>NUCLEOTIDE SEQUENCE [LARGE SCALE GENOMIC DNA]</scope>
    <source>
        <strain evidence="1 2">CGMCC 1.8012</strain>
    </source>
</reference>